<comment type="subcellular location">
    <subcellularLocation>
        <location evidence="1">Membrane</location>
    </subcellularLocation>
</comment>
<feature type="compositionally biased region" description="Low complexity" evidence="6">
    <location>
        <begin position="51"/>
        <end position="60"/>
    </location>
</feature>
<dbReference type="InterPro" id="IPR012919">
    <property type="entry name" value="SUN_dom"/>
</dbReference>
<evidence type="ECO:0000259" key="7">
    <source>
        <dbReference type="PROSITE" id="PS51469"/>
    </source>
</evidence>
<dbReference type="PROSITE" id="PS51469">
    <property type="entry name" value="SUN"/>
    <property type="match status" value="1"/>
</dbReference>
<evidence type="ECO:0000256" key="6">
    <source>
        <dbReference type="SAM" id="MobiDB-lite"/>
    </source>
</evidence>
<feature type="compositionally biased region" description="Basic residues" evidence="6">
    <location>
        <begin position="1"/>
        <end position="12"/>
    </location>
</feature>
<evidence type="ECO:0000256" key="1">
    <source>
        <dbReference type="ARBA" id="ARBA00004370"/>
    </source>
</evidence>
<evidence type="ECO:0000256" key="2">
    <source>
        <dbReference type="ARBA" id="ARBA00022692"/>
    </source>
</evidence>
<feature type="compositionally biased region" description="Acidic residues" evidence="6">
    <location>
        <begin position="293"/>
        <end position="304"/>
    </location>
</feature>
<dbReference type="GO" id="GO:0034993">
    <property type="term" value="C:meiotic nuclear membrane microtubule tethering complex"/>
    <property type="evidence" value="ECO:0007669"/>
    <property type="project" value="TreeGrafter"/>
</dbReference>
<sequence length="1061" mass="118037">MPPKRGRGRTSTRGRSASRAIEGSPFSVNGSRETTPVLESNSKTRRAVAPSRFSSSYGSSPIVNPTRHIVGSNAGAAVGAVLESIKAEEEDDLQSRSGRELSYDDGPGLFDGMDDSMSMPPPPCPTRRDSKGPRAASVQVADQYGTKLASKGRKASEPPQFDTVSQRSFREESQIYSDAALATPEVARAAQSSQPLESPGVRQSARIAARNSVTREVVAARPSSSRATASPPRQPAPVSDSIDDDDEEDPLLNPSPRGLRKDRRSVSAASPDLSDRIRRARLNRGPRALSVSDEGEFSDDDDDDGGRTAVKREAFEEKRQHNAPLYPQIQHLVPRNERPHPVQAARSNELLLPRPDHTAKRRSDTEPSLDDKRPKFLGNGYQGKASATQNGFKSSAASAPQHVERTRTRSPYSNHSMDRKAARFSAPPVPQIPNPANRASSESSNLFAWSLDKFLHMFCVDKWPSWLGRAFQAWGLLVLLSWLFLILLEVAVPASTWEGVQVDRHYTLHGLSHWRQNIAQFVPWIILNPFAVLTGNLDYADFRNQLNKVNINNDNNFGRLNLLNDSVNEMRRILPELIAIKVDKHSDTWAVEDAFWHAMNAEMKRGGLLHSVLTLEKMQNGSFTISDPHWNAIASRIQSEGLLRSNAAAPNSSDFPLTSKISDYIDQSMSTSWSEWLRKNEEAINRAQGSKQAAPSPRWQDLYGDVDKAISHRLEKLGLQERVISQDEFIRELQQQSSQYAAEIKNEMEAIQERVNRALELAEAAKAAPEVPEGMTHSQVKAMIDEIVHRSIAKAQLESLAKGHIKAGLDSGLLRQKDYFTGTRGAIIDTSLTSGSYSWAPKSSMKERKGRWFRWPSWSLVPSNDDDDEMIFPKGGKDAGVLFSADKVLRSWDEDGDCWCAGIGGDDDWSRAARVSVILADTVIPQHLVVEHIAAHATFDPTAMPKDIEVWIRAPTDKRSRTLRHWSKQRFSSSSSSSSLDETASSNTLKIQNQGYIKVGEFRYDSDPNEGESQIFKLPEELLNMDAQTQQVLVRARTNYGSEDHTCFYRLRLWGQGPKDL</sequence>
<dbReference type="InParanoid" id="A0A2T2ZTZ3"/>
<keyword evidence="4" id="KW-0472">Membrane</keyword>
<dbReference type="PANTHER" id="PTHR12911:SF8">
    <property type="entry name" value="KLAROID PROTEIN-RELATED"/>
    <property type="match status" value="1"/>
</dbReference>
<evidence type="ECO:0000313" key="9">
    <source>
        <dbReference type="Proteomes" id="UP000241462"/>
    </source>
</evidence>
<accession>A0A2T2ZTZ3</accession>
<feature type="region of interest" description="Disordered" evidence="6">
    <location>
        <begin position="88"/>
        <end position="440"/>
    </location>
</feature>
<feature type="compositionally biased region" description="Basic and acidic residues" evidence="6">
    <location>
        <begin position="354"/>
        <end position="374"/>
    </location>
</feature>
<feature type="compositionally biased region" description="Basic and acidic residues" evidence="6">
    <location>
        <begin position="93"/>
        <end position="102"/>
    </location>
</feature>
<reference evidence="8 9" key="1">
    <citation type="journal article" date="2018" name="Mycol. Prog.">
        <title>Coniella lustricola, a new species from submerged detritus.</title>
        <authorList>
            <person name="Raudabaugh D.B."/>
            <person name="Iturriaga T."/>
            <person name="Carver A."/>
            <person name="Mondo S."/>
            <person name="Pangilinan J."/>
            <person name="Lipzen A."/>
            <person name="He G."/>
            <person name="Amirebrahimi M."/>
            <person name="Grigoriev I.V."/>
            <person name="Miller A.N."/>
        </authorList>
    </citation>
    <scope>NUCLEOTIDE SEQUENCE [LARGE SCALE GENOMIC DNA]</scope>
    <source>
        <strain evidence="8 9">B22-T-1</strain>
    </source>
</reference>
<feature type="coiled-coil region" evidence="5">
    <location>
        <begin position="730"/>
        <end position="768"/>
    </location>
</feature>
<feature type="compositionally biased region" description="Acidic residues" evidence="6">
    <location>
        <begin position="241"/>
        <end position="250"/>
    </location>
</feature>
<protein>
    <recommendedName>
        <fullName evidence="7">SUN domain-containing protein</fullName>
    </recommendedName>
</protein>
<dbReference type="Pfam" id="PF07738">
    <property type="entry name" value="Sad1_UNC"/>
    <property type="match status" value="1"/>
</dbReference>
<evidence type="ECO:0000256" key="3">
    <source>
        <dbReference type="ARBA" id="ARBA00022989"/>
    </source>
</evidence>
<feature type="compositionally biased region" description="Low complexity" evidence="6">
    <location>
        <begin position="219"/>
        <end position="240"/>
    </location>
</feature>
<feature type="compositionally biased region" description="Polar residues" evidence="6">
    <location>
        <begin position="26"/>
        <end position="41"/>
    </location>
</feature>
<feature type="domain" description="SUN" evidence="7">
    <location>
        <begin position="825"/>
        <end position="1058"/>
    </location>
</feature>
<keyword evidence="5" id="KW-0175">Coiled coil</keyword>
<dbReference type="OrthoDB" id="342281at2759"/>
<organism evidence="8 9">
    <name type="scientific">Coniella lustricola</name>
    <dbReference type="NCBI Taxonomy" id="2025994"/>
    <lineage>
        <taxon>Eukaryota</taxon>
        <taxon>Fungi</taxon>
        <taxon>Dikarya</taxon>
        <taxon>Ascomycota</taxon>
        <taxon>Pezizomycotina</taxon>
        <taxon>Sordariomycetes</taxon>
        <taxon>Sordariomycetidae</taxon>
        <taxon>Diaporthales</taxon>
        <taxon>Schizoparmaceae</taxon>
        <taxon>Coniella</taxon>
    </lineage>
</organism>
<keyword evidence="9" id="KW-1185">Reference proteome</keyword>
<feature type="compositionally biased region" description="Polar residues" evidence="6">
    <location>
        <begin position="385"/>
        <end position="398"/>
    </location>
</feature>
<keyword evidence="2" id="KW-0812">Transmembrane</keyword>
<feature type="compositionally biased region" description="Basic and acidic residues" evidence="6">
    <location>
        <begin position="310"/>
        <end position="320"/>
    </location>
</feature>
<dbReference type="STRING" id="2025994.A0A2T2ZTZ3"/>
<proteinExistence type="predicted"/>
<dbReference type="Gene3D" id="2.60.120.260">
    <property type="entry name" value="Galactose-binding domain-like"/>
    <property type="match status" value="1"/>
</dbReference>
<dbReference type="EMBL" id="KZ678699">
    <property type="protein sequence ID" value="PSR76620.1"/>
    <property type="molecule type" value="Genomic_DNA"/>
</dbReference>
<gene>
    <name evidence="8" type="ORF">BD289DRAFT_486791</name>
</gene>
<evidence type="ECO:0000313" key="8">
    <source>
        <dbReference type="EMBL" id="PSR76620.1"/>
    </source>
</evidence>
<name>A0A2T2ZTZ3_9PEZI</name>
<dbReference type="AlphaFoldDB" id="A0A2T2ZTZ3"/>
<dbReference type="PANTHER" id="PTHR12911">
    <property type="entry name" value="SAD1/UNC-84-LIKE PROTEIN-RELATED"/>
    <property type="match status" value="1"/>
</dbReference>
<feature type="region of interest" description="Disordered" evidence="6">
    <location>
        <begin position="1"/>
        <end position="62"/>
    </location>
</feature>
<evidence type="ECO:0000256" key="4">
    <source>
        <dbReference type="ARBA" id="ARBA00023136"/>
    </source>
</evidence>
<dbReference type="InterPro" id="IPR045119">
    <property type="entry name" value="SUN1-5"/>
</dbReference>
<evidence type="ECO:0000256" key="5">
    <source>
        <dbReference type="SAM" id="Coils"/>
    </source>
</evidence>
<dbReference type="Proteomes" id="UP000241462">
    <property type="component" value="Unassembled WGS sequence"/>
</dbReference>
<keyword evidence="3" id="KW-1133">Transmembrane helix</keyword>
<dbReference type="GO" id="GO:0043495">
    <property type="term" value="F:protein-membrane adaptor activity"/>
    <property type="evidence" value="ECO:0007669"/>
    <property type="project" value="TreeGrafter"/>
</dbReference>